<organism evidence="4 5">
    <name type="scientific">Arcticibacterium luteifluviistationis</name>
    <dbReference type="NCBI Taxonomy" id="1784714"/>
    <lineage>
        <taxon>Bacteria</taxon>
        <taxon>Pseudomonadati</taxon>
        <taxon>Bacteroidota</taxon>
        <taxon>Cytophagia</taxon>
        <taxon>Cytophagales</taxon>
        <taxon>Leadbetterellaceae</taxon>
        <taxon>Arcticibacterium</taxon>
    </lineage>
</organism>
<dbReference type="SMART" id="SM00448">
    <property type="entry name" value="REC"/>
    <property type="match status" value="1"/>
</dbReference>
<keyword evidence="5" id="KW-1185">Reference proteome</keyword>
<reference evidence="4 5" key="1">
    <citation type="submission" date="2018-05" db="EMBL/GenBank/DDBJ databases">
        <title>Complete genome sequence of Arcticibacterium luteifluviistationis SM1504T, a cytophagaceae bacterium isolated from Arctic surface seawater.</title>
        <authorList>
            <person name="Li Y."/>
            <person name="Qin Q.-L."/>
        </authorList>
    </citation>
    <scope>NUCLEOTIDE SEQUENCE [LARGE SCALE GENOMIC DNA]</scope>
    <source>
        <strain evidence="4 5">SM1504</strain>
    </source>
</reference>
<name>A0A2Z4GGE0_9BACT</name>
<dbReference type="SUPFAM" id="SSF52172">
    <property type="entry name" value="CheY-like"/>
    <property type="match status" value="1"/>
</dbReference>
<dbReference type="InterPro" id="IPR011006">
    <property type="entry name" value="CheY-like_superfamily"/>
</dbReference>
<dbReference type="Pfam" id="PF04397">
    <property type="entry name" value="LytTR"/>
    <property type="match status" value="1"/>
</dbReference>
<evidence type="ECO:0000256" key="1">
    <source>
        <dbReference type="PROSITE-ProRule" id="PRU00169"/>
    </source>
</evidence>
<keyword evidence="4" id="KW-0238">DNA-binding</keyword>
<dbReference type="GO" id="GO:0000156">
    <property type="term" value="F:phosphorelay response regulator activity"/>
    <property type="evidence" value="ECO:0007669"/>
    <property type="project" value="InterPro"/>
</dbReference>
<proteinExistence type="predicted"/>
<gene>
    <name evidence="4" type="ORF">DJ013_20725</name>
</gene>
<dbReference type="PROSITE" id="PS50930">
    <property type="entry name" value="HTH_LYTTR"/>
    <property type="match status" value="1"/>
</dbReference>
<feature type="domain" description="Response regulatory" evidence="2">
    <location>
        <begin position="4"/>
        <end position="115"/>
    </location>
</feature>
<dbReference type="InterPro" id="IPR046947">
    <property type="entry name" value="LytR-like"/>
</dbReference>
<dbReference type="GO" id="GO:0003677">
    <property type="term" value="F:DNA binding"/>
    <property type="evidence" value="ECO:0007669"/>
    <property type="project" value="UniProtKB-KW"/>
</dbReference>
<dbReference type="EMBL" id="CP029480">
    <property type="protein sequence ID" value="AWW00470.1"/>
    <property type="molecule type" value="Genomic_DNA"/>
</dbReference>
<dbReference type="Pfam" id="PF00072">
    <property type="entry name" value="Response_reg"/>
    <property type="match status" value="1"/>
</dbReference>
<sequence>MKLSSIIIEDSKIARVALERQCQGHKSIEHIASFEMASEALDFLAENEIDLIFLDVEMEGMNGFEFLNALAVLPAVIMTTSSKEYAYEAFQYSIVDYIQKPITKPRLNMAIEKVLEKWNTSEPQTSSYTVEESGEENIYVRIDRKFVRIRKPDISYIENLGDYVKIFTEKESYVMLGLLKNLEVKLGSSFFRVHRSYIVNLNKILDVDDNNLVVKDKVIPISRRQKTEFLQRLNIL</sequence>
<evidence type="ECO:0000313" key="5">
    <source>
        <dbReference type="Proteomes" id="UP000249873"/>
    </source>
</evidence>
<dbReference type="InterPro" id="IPR007492">
    <property type="entry name" value="LytTR_DNA-bd_dom"/>
</dbReference>
<feature type="domain" description="HTH LytTR-type" evidence="3">
    <location>
        <begin position="138"/>
        <end position="235"/>
    </location>
</feature>
<protein>
    <submittedName>
        <fullName evidence="4">DNA-binding response regulator</fullName>
    </submittedName>
</protein>
<dbReference type="KEGG" id="als:DJ013_20725"/>
<dbReference type="Proteomes" id="UP000249873">
    <property type="component" value="Chromosome"/>
</dbReference>
<dbReference type="Gene3D" id="3.40.50.2300">
    <property type="match status" value="1"/>
</dbReference>
<dbReference type="PANTHER" id="PTHR37299">
    <property type="entry name" value="TRANSCRIPTIONAL REGULATOR-RELATED"/>
    <property type="match status" value="1"/>
</dbReference>
<keyword evidence="1" id="KW-0597">Phosphoprotein</keyword>
<dbReference type="SMART" id="SM00850">
    <property type="entry name" value="LytTR"/>
    <property type="match status" value="1"/>
</dbReference>
<dbReference type="OrthoDB" id="1646880at2"/>
<evidence type="ECO:0000259" key="3">
    <source>
        <dbReference type="PROSITE" id="PS50930"/>
    </source>
</evidence>
<dbReference type="Gene3D" id="2.40.50.1020">
    <property type="entry name" value="LytTr DNA-binding domain"/>
    <property type="match status" value="1"/>
</dbReference>
<evidence type="ECO:0000259" key="2">
    <source>
        <dbReference type="PROSITE" id="PS50110"/>
    </source>
</evidence>
<dbReference type="RefSeq" id="WP_111373836.1">
    <property type="nucleotide sequence ID" value="NZ_CP029480.1"/>
</dbReference>
<dbReference type="AlphaFoldDB" id="A0A2Z4GGE0"/>
<evidence type="ECO:0000313" key="4">
    <source>
        <dbReference type="EMBL" id="AWW00470.1"/>
    </source>
</evidence>
<dbReference type="PROSITE" id="PS50110">
    <property type="entry name" value="RESPONSE_REGULATORY"/>
    <property type="match status" value="1"/>
</dbReference>
<feature type="modified residue" description="4-aspartylphosphate" evidence="1">
    <location>
        <position position="55"/>
    </location>
</feature>
<dbReference type="InterPro" id="IPR001789">
    <property type="entry name" value="Sig_transdc_resp-reg_receiver"/>
</dbReference>
<dbReference type="PANTHER" id="PTHR37299:SF1">
    <property type="entry name" value="STAGE 0 SPORULATION PROTEIN A HOMOLOG"/>
    <property type="match status" value="1"/>
</dbReference>
<accession>A0A2Z4GGE0</accession>